<dbReference type="GO" id="GO:0042981">
    <property type="term" value="P:regulation of apoptotic process"/>
    <property type="evidence" value="ECO:0007669"/>
    <property type="project" value="InterPro"/>
</dbReference>
<reference evidence="5" key="1">
    <citation type="submission" date="2012-12" db="EMBL/GenBank/DDBJ databases">
        <authorList>
            <person name="Hellsten U."/>
            <person name="Grimwood J."/>
            <person name="Chapman J.A."/>
            <person name="Shapiro H."/>
            <person name="Aerts A."/>
            <person name="Otillar R.P."/>
            <person name="Terry A.Y."/>
            <person name="Boore J.L."/>
            <person name="Simakov O."/>
            <person name="Marletaz F."/>
            <person name="Cho S.-J."/>
            <person name="Edsinger-Gonzales E."/>
            <person name="Havlak P."/>
            <person name="Kuo D.-H."/>
            <person name="Larsson T."/>
            <person name="Lv J."/>
            <person name="Arendt D."/>
            <person name="Savage R."/>
            <person name="Osoegawa K."/>
            <person name="de Jong P."/>
            <person name="Lindberg D.R."/>
            <person name="Seaver E.C."/>
            <person name="Weisblat D.A."/>
            <person name="Putnam N.H."/>
            <person name="Grigoriev I.V."/>
            <person name="Rokhsar D.S."/>
        </authorList>
    </citation>
    <scope>NUCLEOTIDE SEQUENCE</scope>
    <source>
        <strain evidence="5">I ESC-2004</strain>
    </source>
</reference>
<sequence>MFQQEAKKKGNEMNKVEKRVLRRKRFTIASQVTLSEDFLNDLLETGLITQQGREQVKVENNNVARVERWMEAFPHLDRKHPFSDLCTFLDSHSTLLGDDLRIELKAEKSGNAYKVEEWIRREAEALVQRDFGNSRRLSEMDKRDIRFLVESRMQMMQELWKKQRSRSAGILEDEIATKMNYRENAQELVKKVNSFLRVNKKALKSNVSFAEEPETSEMNGQRSRRQPAFDDRNLVTQLNSTIQSLIDISNQCIMELDELKRERARTVDVIKMKDRTQAVDEEITKILEGRATEVDDLEEKVSTMEDKIAKLENNLQKTIRRAAEEENSHKKELEKLRCHLHVSKEKIQELEENIERTTQEMLNTNERYDKLRNKSEMLEKTRRLGFKADNKQKQKRK</sequence>
<accession>R7UJR4</accession>
<name>R7UJR4_CAPTE</name>
<protein>
    <recommendedName>
        <fullName evidence="2">CARD domain-containing protein</fullName>
    </recommendedName>
</protein>
<proteinExistence type="predicted"/>
<dbReference type="EMBL" id="AMQN01008267">
    <property type="status" value="NOT_ANNOTATED_CDS"/>
    <property type="molecule type" value="Genomic_DNA"/>
</dbReference>
<feature type="region of interest" description="Disordered" evidence="1">
    <location>
        <begin position="209"/>
        <end position="228"/>
    </location>
</feature>
<evidence type="ECO:0000256" key="1">
    <source>
        <dbReference type="SAM" id="MobiDB-lite"/>
    </source>
</evidence>
<organism evidence="3">
    <name type="scientific">Capitella teleta</name>
    <name type="common">Polychaete worm</name>
    <dbReference type="NCBI Taxonomy" id="283909"/>
    <lineage>
        <taxon>Eukaryota</taxon>
        <taxon>Metazoa</taxon>
        <taxon>Spiralia</taxon>
        <taxon>Lophotrochozoa</taxon>
        <taxon>Annelida</taxon>
        <taxon>Polychaeta</taxon>
        <taxon>Sedentaria</taxon>
        <taxon>Scolecida</taxon>
        <taxon>Capitellidae</taxon>
        <taxon>Capitella</taxon>
    </lineage>
</organism>
<dbReference type="OMA" id="EMLPKRG"/>
<dbReference type="HOGENOM" id="CLU_694936_0_0_1"/>
<dbReference type="Proteomes" id="UP000014760">
    <property type="component" value="Unassembled WGS sequence"/>
</dbReference>
<reference evidence="4" key="3">
    <citation type="submission" date="2015-06" db="UniProtKB">
        <authorList>
            <consortium name="EnsemblMetazoa"/>
        </authorList>
    </citation>
    <scope>IDENTIFICATION</scope>
</reference>
<feature type="region of interest" description="Disordered" evidence="1">
    <location>
        <begin position="366"/>
        <end position="397"/>
    </location>
</feature>
<evidence type="ECO:0000313" key="3">
    <source>
        <dbReference type="EMBL" id="ELU04018.1"/>
    </source>
</evidence>
<feature type="domain" description="CARD" evidence="2">
    <location>
        <begin position="13"/>
        <end position="79"/>
    </location>
</feature>
<keyword evidence="5" id="KW-1185">Reference proteome</keyword>
<dbReference type="Gene3D" id="1.10.533.10">
    <property type="entry name" value="Death Domain, Fas"/>
    <property type="match status" value="1"/>
</dbReference>
<evidence type="ECO:0000259" key="2">
    <source>
        <dbReference type="PROSITE" id="PS50209"/>
    </source>
</evidence>
<evidence type="ECO:0000313" key="4">
    <source>
        <dbReference type="EnsemblMetazoa" id="CapteP199919"/>
    </source>
</evidence>
<dbReference type="EnsemblMetazoa" id="CapteT199919">
    <property type="protein sequence ID" value="CapteP199919"/>
    <property type="gene ID" value="CapteG199919"/>
</dbReference>
<gene>
    <name evidence="3" type="ORF">CAPTEDRAFT_199919</name>
</gene>
<dbReference type="AlphaFoldDB" id="R7UJR4"/>
<dbReference type="InterPro" id="IPR001315">
    <property type="entry name" value="CARD"/>
</dbReference>
<reference evidence="3 5" key="2">
    <citation type="journal article" date="2013" name="Nature">
        <title>Insights into bilaterian evolution from three spiralian genomes.</title>
        <authorList>
            <person name="Simakov O."/>
            <person name="Marletaz F."/>
            <person name="Cho S.J."/>
            <person name="Edsinger-Gonzales E."/>
            <person name="Havlak P."/>
            <person name="Hellsten U."/>
            <person name="Kuo D.H."/>
            <person name="Larsson T."/>
            <person name="Lv J."/>
            <person name="Arendt D."/>
            <person name="Savage R."/>
            <person name="Osoegawa K."/>
            <person name="de Jong P."/>
            <person name="Grimwood J."/>
            <person name="Chapman J.A."/>
            <person name="Shapiro H."/>
            <person name="Aerts A."/>
            <person name="Otillar R.P."/>
            <person name="Terry A.Y."/>
            <person name="Boore J.L."/>
            <person name="Grigoriev I.V."/>
            <person name="Lindberg D.R."/>
            <person name="Seaver E.C."/>
            <person name="Weisblat D.A."/>
            <person name="Putnam N.H."/>
            <person name="Rokhsar D.S."/>
        </authorList>
    </citation>
    <scope>NUCLEOTIDE SEQUENCE</scope>
    <source>
        <strain evidence="3 5">I ESC-2004</strain>
    </source>
</reference>
<dbReference type="PROSITE" id="PS50209">
    <property type="entry name" value="CARD"/>
    <property type="match status" value="1"/>
</dbReference>
<evidence type="ECO:0000313" key="5">
    <source>
        <dbReference type="Proteomes" id="UP000014760"/>
    </source>
</evidence>
<dbReference type="InterPro" id="IPR011029">
    <property type="entry name" value="DEATH-like_dom_sf"/>
</dbReference>
<dbReference type="SUPFAM" id="SSF47986">
    <property type="entry name" value="DEATH domain"/>
    <property type="match status" value="1"/>
</dbReference>
<dbReference type="EMBL" id="KB302654">
    <property type="protein sequence ID" value="ELU04018.1"/>
    <property type="molecule type" value="Genomic_DNA"/>
</dbReference>